<dbReference type="InterPro" id="IPR027417">
    <property type="entry name" value="P-loop_NTPase"/>
</dbReference>
<keyword evidence="3" id="KW-1185">Reference proteome</keyword>
<evidence type="ECO:0000313" key="2">
    <source>
        <dbReference type="EMBL" id="KAJ7314904.1"/>
    </source>
</evidence>
<evidence type="ECO:0000313" key="3">
    <source>
        <dbReference type="Proteomes" id="UP001218218"/>
    </source>
</evidence>
<sequence length="282" mass="31260">KVLSQESPRIAILGGGGMGKTSLARAVLHHPDTCTKFQYRFFVSAEAATSSIELAALIGLHIGLNPGKNLTKPVIQYFLKRPSCLLILDNLDTIWEAILSRGAVEEFISLLTEVEHLALIVCLHHRLKPAKIHWSHPFLLPLSDAAARQTFINITDNMYSSEDVDQLLQLADNMPLAVNLIAHIADYEGLINVLAHWETEKTSLLSIGSNQKSNLDGSISLSSPRITSHSKDLLSLLALLPNRLSDIELVKAILEYQISSVARLHYRPPHWYTRMQTSASGY</sequence>
<dbReference type="SUPFAM" id="SSF52540">
    <property type="entry name" value="P-loop containing nucleoside triphosphate hydrolases"/>
    <property type="match status" value="1"/>
</dbReference>
<evidence type="ECO:0000259" key="1">
    <source>
        <dbReference type="Pfam" id="PF00931"/>
    </source>
</evidence>
<accession>A0AAD6ZB03</accession>
<organism evidence="2 3">
    <name type="scientific">Mycena albidolilacea</name>
    <dbReference type="NCBI Taxonomy" id="1033008"/>
    <lineage>
        <taxon>Eukaryota</taxon>
        <taxon>Fungi</taxon>
        <taxon>Dikarya</taxon>
        <taxon>Basidiomycota</taxon>
        <taxon>Agaricomycotina</taxon>
        <taxon>Agaricomycetes</taxon>
        <taxon>Agaricomycetidae</taxon>
        <taxon>Agaricales</taxon>
        <taxon>Marasmiineae</taxon>
        <taxon>Mycenaceae</taxon>
        <taxon>Mycena</taxon>
    </lineage>
</organism>
<dbReference type="InterPro" id="IPR002182">
    <property type="entry name" value="NB-ARC"/>
</dbReference>
<comment type="caution">
    <text evidence="2">The sequence shown here is derived from an EMBL/GenBank/DDBJ whole genome shotgun (WGS) entry which is preliminary data.</text>
</comment>
<dbReference type="GO" id="GO:0016787">
    <property type="term" value="F:hydrolase activity"/>
    <property type="evidence" value="ECO:0007669"/>
    <property type="project" value="UniProtKB-KW"/>
</dbReference>
<protein>
    <submittedName>
        <fullName evidence="2">P-loop containing nucleoside triphosphate hydrolase protein</fullName>
    </submittedName>
</protein>
<keyword evidence="2" id="KW-0378">Hydrolase</keyword>
<dbReference type="AlphaFoldDB" id="A0AAD6ZB03"/>
<dbReference type="Pfam" id="PF00931">
    <property type="entry name" value="NB-ARC"/>
    <property type="match status" value="1"/>
</dbReference>
<dbReference type="PRINTS" id="PR00364">
    <property type="entry name" value="DISEASERSIST"/>
</dbReference>
<feature type="domain" description="NB-ARC" evidence="1">
    <location>
        <begin position="5"/>
        <end position="91"/>
    </location>
</feature>
<name>A0AAD6ZB03_9AGAR</name>
<reference evidence="2" key="1">
    <citation type="submission" date="2023-03" db="EMBL/GenBank/DDBJ databases">
        <title>Massive genome expansion in bonnet fungi (Mycena s.s.) driven by repeated elements and novel gene families across ecological guilds.</title>
        <authorList>
            <consortium name="Lawrence Berkeley National Laboratory"/>
            <person name="Harder C.B."/>
            <person name="Miyauchi S."/>
            <person name="Viragh M."/>
            <person name="Kuo A."/>
            <person name="Thoen E."/>
            <person name="Andreopoulos B."/>
            <person name="Lu D."/>
            <person name="Skrede I."/>
            <person name="Drula E."/>
            <person name="Henrissat B."/>
            <person name="Morin E."/>
            <person name="Kohler A."/>
            <person name="Barry K."/>
            <person name="LaButti K."/>
            <person name="Morin E."/>
            <person name="Salamov A."/>
            <person name="Lipzen A."/>
            <person name="Mereny Z."/>
            <person name="Hegedus B."/>
            <person name="Baldrian P."/>
            <person name="Stursova M."/>
            <person name="Weitz H."/>
            <person name="Taylor A."/>
            <person name="Grigoriev I.V."/>
            <person name="Nagy L.G."/>
            <person name="Martin F."/>
            <person name="Kauserud H."/>
        </authorList>
    </citation>
    <scope>NUCLEOTIDE SEQUENCE</scope>
    <source>
        <strain evidence="2">CBHHK002</strain>
    </source>
</reference>
<proteinExistence type="predicted"/>
<dbReference type="Proteomes" id="UP001218218">
    <property type="component" value="Unassembled WGS sequence"/>
</dbReference>
<gene>
    <name evidence="2" type="ORF">DFH08DRAFT_715983</name>
</gene>
<dbReference type="EMBL" id="JARIHO010000064">
    <property type="protein sequence ID" value="KAJ7314904.1"/>
    <property type="molecule type" value="Genomic_DNA"/>
</dbReference>
<dbReference type="Gene3D" id="3.40.50.300">
    <property type="entry name" value="P-loop containing nucleotide triphosphate hydrolases"/>
    <property type="match status" value="1"/>
</dbReference>
<feature type="non-terminal residue" evidence="2">
    <location>
        <position position="1"/>
    </location>
</feature>